<sequence>MPRASVTDFLEDTLKKCGGLGRFQWMIIASVLGGKVSVTWSMLMMSFGGAIPNWSCKWGNQSSFTVDIHGTYNTCSAPSNYSDLICVRKTFDPSLHTVVSEWDLVCDRDWITQTITTIQMGGLLFGGLVAGQIADMFGPAFSTSWKMFAVLRFLIGIGCGFYLTVFFTFTIEFISGKYRPMLIAIPSWPIYAAAFGGMVCLIHDWMYLHIATAVATLPWLFTWWIIPESFRWLVTNYKVDRAKTIIERMARINKKPVPDLSKIDFLSKSISNDEVPNKGQLINCFALTSKLGVAAGWASLMLLTSESFPTVVRNIGYGIQNSVSRIGAMIAPQIVYVSQHTSGVMYFLCSGVMFISMLCLIGVQETGKKSLTDTIEKKEKIYKQSHDRVKTNETKDNKGFECEFSSHL</sequence>
<feature type="transmembrane region" description="Helical" evidence="5">
    <location>
        <begin position="147"/>
        <end position="169"/>
    </location>
</feature>
<dbReference type="InterPro" id="IPR005829">
    <property type="entry name" value="Sugar_transporter_CS"/>
</dbReference>
<proteinExistence type="predicted"/>
<dbReference type="EMBL" id="CAJPWZ010002518">
    <property type="protein sequence ID" value="CAG2239409.1"/>
    <property type="molecule type" value="Genomic_DNA"/>
</dbReference>
<dbReference type="Proteomes" id="UP000683360">
    <property type="component" value="Unassembled WGS sequence"/>
</dbReference>
<organism evidence="6 7">
    <name type="scientific">Mytilus edulis</name>
    <name type="common">Blue mussel</name>
    <dbReference type="NCBI Taxonomy" id="6550"/>
    <lineage>
        <taxon>Eukaryota</taxon>
        <taxon>Metazoa</taxon>
        <taxon>Spiralia</taxon>
        <taxon>Lophotrochozoa</taxon>
        <taxon>Mollusca</taxon>
        <taxon>Bivalvia</taxon>
        <taxon>Autobranchia</taxon>
        <taxon>Pteriomorphia</taxon>
        <taxon>Mytilida</taxon>
        <taxon>Mytiloidea</taxon>
        <taxon>Mytilidae</taxon>
        <taxon>Mytilinae</taxon>
        <taxon>Mytilus</taxon>
    </lineage>
</organism>
<evidence type="ECO:0000256" key="3">
    <source>
        <dbReference type="ARBA" id="ARBA00022989"/>
    </source>
</evidence>
<keyword evidence="2 5" id="KW-0812">Transmembrane</keyword>
<evidence type="ECO:0000256" key="5">
    <source>
        <dbReference type="SAM" id="Phobius"/>
    </source>
</evidence>
<protein>
    <submittedName>
        <fullName evidence="6">SLC22A4_5</fullName>
    </submittedName>
</protein>
<comment type="caution">
    <text evidence="6">The sequence shown here is derived from an EMBL/GenBank/DDBJ whole genome shotgun (WGS) entry which is preliminary data.</text>
</comment>
<evidence type="ECO:0000313" key="7">
    <source>
        <dbReference type="Proteomes" id="UP000683360"/>
    </source>
</evidence>
<dbReference type="InterPro" id="IPR036259">
    <property type="entry name" value="MFS_trans_sf"/>
</dbReference>
<keyword evidence="7" id="KW-1185">Reference proteome</keyword>
<feature type="transmembrane region" description="Helical" evidence="5">
    <location>
        <begin position="205"/>
        <end position="226"/>
    </location>
</feature>
<dbReference type="PANTHER" id="PTHR24064">
    <property type="entry name" value="SOLUTE CARRIER FAMILY 22 MEMBER"/>
    <property type="match status" value="1"/>
</dbReference>
<feature type="transmembrane region" description="Helical" evidence="5">
    <location>
        <begin position="344"/>
        <end position="363"/>
    </location>
</feature>
<keyword evidence="3 5" id="KW-1133">Transmembrane helix</keyword>
<comment type="subcellular location">
    <subcellularLocation>
        <location evidence="1">Membrane</location>
        <topology evidence="1">Multi-pass membrane protein</topology>
    </subcellularLocation>
</comment>
<dbReference type="PROSITE" id="PS00217">
    <property type="entry name" value="SUGAR_TRANSPORT_2"/>
    <property type="match status" value="1"/>
</dbReference>
<dbReference type="InterPro" id="IPR005828">
    <property type="entry name" value="MFS_sugar_transport-like"/>
</dbReference>
<evidence type="ECO:0000256" key="2">
    <source>
        <dbReference type="ARBA" id="ARBA00022692"/>
    </source>
</evidence>
<dbReference type="GO" id="GO:0016020">
    <property type="term" value="C:membrane"/>
    <property type="evidence" value="ECO:0007669"/>
    <property type="project" value="UniProtKB-SubCell"/>
</dbReference>
<evidence type="ECO:0000313" key="6">
    <source>
        <dbReference type="EMBL" id="CAG2239409.1"/>
    </source>
</evidence>
<feature type="transmembrane region" description="Helical" evidence="5">
    <location>
        <begin position="23"/>
        <end position="43"/>
    </location>
</feature>
<dbReference type="AlphaFoldDB" id="A0A8S3U7B1"/>
<keyword evidence="4 5" id="KW-0472">Membrane</keyword>
<dbReference type="GO" id="GO:0022857">
    <property type="term" value="F:transmembrane transporter activity"/>
    <property type="evidence" value="ECO:0007669"/>
    <property type="project" value="InterPro"/>
</dbReference>
<evidence type="ECO:0000256" key="1">
    <source>
        <dbReference type="ARBA" id="ARBA00004141"/>
    </source>
</evidence>
<reference evidence="6" key="1">
    <citation type="submission" date="2021-03" db="EMBL/GenBank/DDBJ databases">
        <authorList>
            <person name="Bekaert M."/>
        </authorList>
    </citation>
    <scope>NUCLEOTIDE SEQUENCE</scope>
</reference>
<evidence type="ECO:0000256" key="4">
    <source>
        <dbReference type="ARBA" id="ARBA00023136"/>
    </source>
</evidence>
<accession>A0A8S3U7B1</accession>
<dbReference type="SUPFAM" id="SSF103473">
    <property type="entry name" value="MFS general substrate transporter"/>
    <property type="match status" value="2"/>
</dbReference>
<dbReference type="OrthoDB" id="3936150at2759"/>
<name>A0A8S3U7B1_MYTED</name>
<gene>
    <name evidence="6" type="ORF">MEDL_51744</name>
</gene>
<dbReference type="Pfam" id="PF00083">
    <property type="entry name" value="Sugar_tr"/>
    <property type="match status" value="1"/>
</dbReference>
<feature type="transmembrane region" description="Helical" evidence="5">
    <location>
        <begin position="181"/>
        <end position="199"/>
    </location>
</feature>
<dbReference type="Gene3D" id="1.20.1250.20">
    <property type="entry name" value="MFS general substrate transporter like domains"/>
    <property type="match status" value="2"/>
</dbReference>